<dbReference type="VEuPathDB" id="VectorBase:GPAI041964"/>
<accession>A0A1B0ADB3</accession>
<protein>
    <submittedName>
        <fullName evidence="1">Uncharacterized protein</fullName>
    </submittedName>
</protein>
<reference evidence="1" key="2">
    <citation type="submission" date="2020-05" db="UniProtKB">
        <authorList>
            <consortium name="EnsemblMetazoa"/>
        </authorList>
    </citation>
    <scope>IDENTIFICATION</scope>
    <source>
        <strain evidence="1">IAEA</strain>
    </source>
</reference>
<proteinExistence type="predicted"/>
<dbReference type="Proteomes" id="UP000092445">
    <property type="component" value="Unassembled WGS sequence"/>
</dbReference>
<dbReference type="AlphaFoldDB" id="A0A1B0ADB3"/>
<name>A0A1B0ADB3_GLOPL</name>
<evidence type="ECO:0000313" key="1">
    <source>
        <dbReference type="EnsemblMetazoa" id="GPAI041964-PA"/>
    </source>
</evidence>
<organism evidence="1 2">
    <name type="scientific">Glossina pallidipes</name>
    <name type="common">Tsetse fly</name>
    <dbReference type="NCBI Taxonomy" id="7398"/>
    <lineage>
        <taxon>Eukaryota</taxon>
        <taxon>Metazoa</taxon>
        <taxon>Ecdysozoa</taxon>
        <taxon>Arthropoda</taxon>
        <taxon>Hexapoda</taxon>
        <taxon>Insecta</taxon>
        <taxon>Pterygota</taxon>
        <taxon>Neoptera</taxon>
        <taxon>Endopterygota</taxon>
        <taxon>Diptera</taxon>
        <taxon>Brachycera</taxon>
        <taxon>Muscomorpha</taxon>
        <taxon>Hippoboscoidea</taxon>
        <taxon>Glossinidae</taxon>
        <taxon>Glossina</taxon>
    </lineage>
</organism>
<dbReference type="EnsemblMetazoa" id="GPAI041964-RA">
    <property type="protein sequence ID" value="GPAI041964-PA"/>
    <property type="gene ID" value="GPAI041964"/>
</dbReference>
<sequence>MSSHFRNFSPPIDNMPGLNRQYCVLDMFSTLLRIPPRKSAQFIAQGVTIGAPVKSIQCTDEWTAKQSNPSFSLASSSISFLYSCRRTGSLGPQSCLGLKALKNLSRHVVPGSRITATNNHIGICKTPIDVMIQPKTKNKFTFIGFLFETSQPKHDPSWRSNNNLTKSLSRNLISFHPNG</sequence>
<evidence type="ECO:0000313" key="2">
    <source>
        <dbReference type="Proteomes" id="UP000092445"/>
    </source>
</evidence>
<keyword evidence="2" id="KW-1185">Reference proteome</keyword>
<reference evidence="2" key="1">
    <citation type="submission" date="2014-03" db="EMBL/GenBank/DDBJ databases">
        <authorList>
            <person name="Aksoy S."/>
            <person name="Warren W."/>
            <person name="Wilson R.K."/>
        </authorList>
    </citation>
    <scope>NUCLEOTIDE SEQUENCE [LARGE SCALE GENOMIC DNA]</scope>
    <source>
        <strain evidence="2">IAEA</strain>
    </source>
</reference>